<dbReference type="PANTHER" id="PTHR33099">
    <property type="entry name" value="FE2OG DIOXYGENASE DOMAIN-CONTAINING PROTEIN"/>
    <property type="match status" value="1"/>
</dbReference>
<evidence type="ECO:0000313" key="2">
    <source>
        <dbReference type="Proteomes" id="UP000280685"/>
    </source>
</evidence>
<sequence length="307" mass="34700">MLLSQSQADKLIKCARQAPYGKGNETLVDTTVHNPRELGPTQFELRNTEWPGYLNDTCTEIDKELGIDAPIRAEIYKMLIYEKGALFKPHTEKIPGMFGTIVICLPSAHEGGDMVVTHCGQPQGLQNVRSRTIVHLLVFGRDTRGSTCHLRLSLSVYHILEYQYTEANVSLTALKNRDSAQARVLKDLSAASIPTLRRCLEKARLWELHGRFYESEYNEDDDDDDGYIDRIDIHMRSRKPKSLLYKIDDPSPHGATYSAKRFFDLEGKVVGKDLILDRDSILDESGFDSVMVEEEVDGYMGNEVSAQ</sequence>
<keyword evidence="2" id="KW-1185">Reference proteome</keyword>
<proteinExistence type="predicted"/>
<reference evidence="1" key="1">
    <citation type="submission" date="2018-02" db="EMBL/GenBank/DDBJ databases">
        <authorList>
            <person name="Silar P."/>
        </authorList>
    </citation>
    <scope>NUCLEOTIDE SEQUENCE [LARGE SCALE GENOMIC DNA]</scope>
    <source>
        <strain evidence="1">T</strain>
    </source>
</reference>
<protein>
    <recommendedName>
        <fullName evidence="3">Prolyl 4-hydroxylase alpha subunit Fe(2+) 2OG dioxygenase domain-containing protein</fullName>
    </recommendedName>
</protein>
<dbReference type="Gene3D" id="2.60.120.620">
    <property type="entry name" value="q2cbj1_9rhob like domain"/>
    <property type="match status" value="1"/>
</dbReference>
<evidence type="ECO:0008006" key="3">
    <source>
        <dbReference type="Google" id="ProtNLM"/>
    </source>
</evidence>
<gene>
    <name evidence="1" type="ORF">PODCO_214040</name>
</gene>
<accession>A0ABY6S538</accession>
<evidence type="ECO:0000313" key="1">
    <source>
        <dbReference type="EMBL" id="VBB76513.1"/>
    </source>
</evidence>
<organism evidence="1 2">
    <name type="scientific">Podospora comata</name>
    <dbReference type="NCBI Taxonomy" id="48703"/>
    <lineage>
        <taxon>Eukaryota</taxon>
        <taxon>Fungi</taxon>
        <taxon>Dikarya</taxon>
        <taxon>Ascomycota</taxon>
        <taxon>Pezizomycotina</taxon>
        <taxon>Sordariomycetes</taxon>
        <taxon>Sordariomycetidae</taxon>
        <taxon>Sordariales</taxon>
        <taxon>Podosporaceae</taxon>
        <taxon>Podospora</taxon>
    </lineage>
</organism>
<dbReference type="EMBL" id="LR026965">
    <property type="protein sequence ID" value="VBB76513.1"/>
    <property type="molecule type" value="Genomic_DNA"/>
</dbReference>
<name>A0ABY6S538_PODCO</name>
<dbReference type="PANTHER" id="PTHR33099:SF7">
    <property type="entry name" value="MYND-TYPE DOMAIN-CONTAINING PROTEIN"/>
    <property type="match status" value="1"/>
</dbReference>
<dbReference type="Proteomes" id="UP000280685">
    <property type="component" value="Chromosome 2"/>
</dbReference>